<accession>A0A1G4JJH9</accession>
<dbReference type="InterPro" id="IPR022751">
    <property type="entry name" value="Alpha_mannosyltransferase"/>
</dbReference>
<keyword evidence="6" id="KW-0735">Signal-anchor</keyword>
<keyword evidence="10" id="KW-0325">Glycoprotein</keyword>
<dbReference type="GO" id="GO:0000026">
    <property type="term" value="F:alpha-1,2-mannosyltransferase activity"/>
    <property type="evidence" value="ECO:0007669"/>
    <property type="project" value="EnsemblFungi"/>
</dbReference>
<organism evidence="12 13">
    <name type="scientific">Lachancea dasiensis</name>
    <dbReference type="NCBI Taxonomy" id="1072105"/>
    <lineage>
        <taxon>Eukaryota</taxon>
        <taxon>Fungi</taxon>
        <taxon>Dikarya</taxon>
        <taxon>Ascomycota</taxon>
        <taxon>Saccharomycotina</taxon>
        <taxon>Saccharomycetes</taxon>
        <taxon>Saccharomycetales</taxon>
        <taxon>Saccharomycetaceae</taxon>
        <taxon>Lachancea</taxon>
    </lineage>
</organism>
<dbReference type="InterPro" id="IPR029044">
    <property type="entry name" value="Nucleotide-diphossugar_trans"/>
</dbReference>
<dbReference type="EMBL" id="LT598458">
    <property type="protein sequence ID" value="SCU90671.1"/>
    <property type="molecule type" value="Genomic_DNA"/>
</dbReference>
<evidence type="ECO:0000313" key="13">
    <source>
        <dbReference type="Proteomes" id="UP000190274"/>
    </source>
</evidence>
<evidence type="ECO:0000256" key="11">
    <source>
        <dbReference type="SAM" id="MobiDB-lite"/>
    </source>
</evidence>
<comment type="pathway">
    <text evidence="2">Protein modification; protein glycosylation.</text>
</comment>
<dbReference type="Proteomes" id="UP000190274">
    <property type="component" value="Chromosome F"/>
</dbReference>
<evidence type="ECO:0000256" key="9">
    <source>
        <dbReference type="ARBA" id="ARBA00023136"/>
    </source>
</evidence>
<dbReference type="GO" id="GO:0000139">
    <property type="term" value="C:Golgi membrane"/>
    <property type="evidence" value="ECO:0007669"/>
    <property type="project" value="UniProtKB-SubCell"/>
</dbReference>
<protein>
    <submittedName>
        <fullName evidence="12">LADA_0F05710g1_1</fullName>
    </submittedName>
</protein>
<evidence type="ECO:0000256" key="8">
    <source>
        <dbReference type="ARBA" id="ARBA00023034"/>
    </source>
</evidence>
<evidence type="ECO:0000256" key="4">
    <source>
        <dbReference type="ARBA" id="ARBA00022679"/>
    </source>
</evidence>
<evidence type="ECO:0000256" key="2">
    <source>
        <dbReference type="ARBA" id="ARBA00004922"/>
    </source>
</evidence>
<evidence type="ECO:0000256" key="7">
    <source>
        <dbReference type="ARBA" id="ARBA00022989"/>
    </source>
</evidence>
<evidence type="ECO:0000256" key="3">
    <source>
        <dbReference type="ARBA" id="ARBA00009105"/>
    </source>
</evidence>
<dbReference type="FunFam" id="3.90.550.10:FF:000177">
    <property type="entry name" value="MNN5p Alpha-1,2-mannosyltransferase"/>
    <property type="match status" value="1"/>
</dbReference>
<dbReference type="PANTHER" id="PTHR31646">
    <property type="entry name" value="ALPHA-1,2-MANNOSYLTRANSFERASE MNN2"/>
    <property type="match status" value="1"/>
</dbReference>
<keyword evidence="5" id="KW-0812">Transmembrane</keyword>
<feature type="region of interest" description="Disordered" evidence="11">
    <location>
        <begin position="59"/>
        <end position="107"/>
    </location>
</feature>
<reference evidence="12 13" key="1">
    <citation type="submission" date="2016-03" db="EMBL/GenBank/DDBJ databases">
        <authorList>
            <person name="Devillers H."/>
        </authorList>
    </citation>
    <scope>NUCLEOTIDE SEQUENCE [LARGE SCALE GENOMIC DNA]</scope>
    <source>
        <strain evidence="12">CBS 10888</strain>
    </source>
</reference>
<name>A0A1G4JJH9_9SACH</name>
<dbReference type="STRING" id="1266660.A0A1G4JJH9"/>
<evidence type="ECO:0000256" key="10">
    <source>
        <dbReference type="ARBA" id="ARBA00023180"/>
    </source>
</evidence>
<dbReference type="PANTHER" id="PTHR31646:SF1">
    <property type="entry name" value="ALPHA-1,2-MANNOSYLTRANSFERASE MNN2"/>
    <property type="match status" value="1"/>
</dbReference>
<proteinExistence type="inferred from homology"/>
<evidence type="ECO:0000256" key="6">
    <source>
        <dbReference type="ARBA" id="ARBA00022968"/>
    </source>
</evidence>
<keyword evidence="8" id="KW-0333">Golgi apparatus</keyword>
<keyword evidence="13" id="KW-1185">Reference proteome</keyword>
<keyword evidence="9" id="KW-0472">Membrane</keyword>
<dbReference type="Pfam" id="PF11051">
    <property type="entry name" value="Mannosyl_trans3"/>
    <property type="match status" value="1"/>
</dbReference>
<keyword evidence="4" id="KW-0808">Transferase</keyword>
<dbReference type="OrthoDB" id="430354at2759"/>
<dbReference type="GO" id="GO:0046354">
    <property type="term" value="P:mannan biosynthetic process"/>
    <property type="evidence" value="ECO:0007669"/>
    <property type="project" value="TreeGrafter"/>
</dbReference>
<comment type="subcellular location">
    <subcellularLocation>
        <location evidence="1">Golgi apparatus membrane</location>
        <topology evidence="1">Single-pass type II membrane protein</topology>
    </subcellularLocation>
</comment>
<keyword evidence="7" id="KW-1133">Transmembrane helix</keyword>
<comment type="similarity">
    <text evidence="3">Belongs to the MNN1/MNT family.</text>
</comment>
<evidence type="ECO:0000256" key="5">
    <source>
        <dbReference type="ARBA" id="ARBA00022692"/>
    </source>
</evidence>
<evidence type="ECO:0000256" key="1">
    <source>
        <dbReference type="ARBA" id="ARBA00004323"/>
    </source>
</evidence>
<evidence type="ECO:0000313" key="12">
    <source>
        <dbReference type="EMBL" id="SCU90671.1"/>
    </source>
</evidence>
<dbReference type="AlphaFoldDB" id="A0A1G4JJH9"/>
<dbReference type="SUPFAM" id="SSF53448">
    <property type="entry name" value="Nucleotide-diphospho-sugar transferases"/>
    <property type="match status" value="1"/>
</dbReference>
<gene>
    <name evidence="12" type="ORF">LADA_0F05710G</name>
</gene>
<sequence>MIVLTKRFTKVFKLSLVAALFCVAFVLSSKYVDRDMASLEYRKYLQEYIDTYTGTVGSQNDDGGGTKLGKSYEGGDVADGDMGSRGKELVSGDTMKPTGESARDQKRRENLQKFYKQVFHSLRMNSPMGKSERQYDPRCKLNGDIGARTDDYENWSKLTSKNLGECLILSNKEKSLLKNKHDDFVESLRPLVLPKGTYKGDGIVTVGGGKFSVLSFLIIKTLRNLGTTLPVEVFIPPKDEGETEFCNTLLPKYNAKCIYISDVLPKDVIDNFDFKGYQFKSISIIASSFENLLLLDADNFPIKDLDNVFDEEPYKSTGMVLWPDFWRRTTNPAYYEIADISVNYKKRVRNCMDDVTPPRAYTEDISDLSDVPLHDLEYTIPDVSTESGQLMISKSKHLPTVLLSLYYNVNGPSWYYPIFSQKASGEGDKETFIAAANFYGLSSYQVKSMTAVDGYHHSEGFRGVAMLQHDFVQDYQRYQWATNDIHTQYSGVAPQYLKLDSEYSPEAFYKKYFEPEDLKEVDIMFVHSNLPKFDPFTLWSDQDLIVNGEHIRSYTNLKRLNGYDLELENFRALNEYLCVQRSQFKYLENELGDDPKKWNSMCKYIKDRLKFLERTHVDAVQG</sequence>